<dbReference type="EMBL" id="OW240921">
    <property type="protein sequence ID" value="CAH2319820.1"/>
    <property type="molecule type" value="Genomic_DNA"/>
</dbReference>
<evidence type="ECO:0000313" key="2">
    <source>
        <dbReference type="Proteomes" id="UP001295444"/>
    </source>
</evidence>
<sequence length="75" mass="8636">MMQKFAERGYDARILEDARLKAMVAPVQPKIDPAQRMIFPMTFHCASNLVTLVIKENWKMVATDDTLPKVFKELP</sequence>
<gene>
    <name evidence="1" type="ORF">PECUL_23A020614</name>
</gene>
<dbReference type="Proteomes" id="UP001295444">
    <property type="component" value="Chromosome 10"/>
</dbReference>
<keyword evidence="2" id="KW-1185">Reference proteome</keyword>
<organism evidence="1 2">
    <name type="scientific">Pelobates cultripes</name>
    <name type="common">Western spadefoot toad</name>
    <dbReference type="NCBI Taxonomy" id="61616"/>
    <lineage>
        <taxon>Eukaryota</taxon>
        <taxon>Metazoa</taxon>
        <taxon>Chordata</taxon>
        <taxon>Craniata</taxon>
        <taxon>Vertebrata</taxon>
        <taxon>Euteleostomi</taxon>
        <taxon>Amphibia</taxon>
        <taxon>Batrachia</taxon>
        <taxon>Anura</taxon>
        <taxon>Pelobatoidea</taxon>
        <taxon>Pelobatidae</taxon>
        <taxon>Pelobates</taxon>
    </lineage>
</organism>
<reference evidence="1" key="1">
    <citation type="submission" date="2022-03" db="EMBL/GenBank/DDBJ databases">
        <authorList>
            <person name="Alioto T."/>
            <person name="Alioto T."/>
            <person name="Gomez Garrido J."/>
        </authorList>
    </citation>
    <scope>NUCLEOTIDE SEQUENCE</scope>
</reference>
<evidence type="ECO:0000313" key="1">
    <source>
        <dbReference type="EMBL" id="CAH2319820.1"/>
    </source>
</evidence>
<protein>
    <submittedName>
        <fullName evidence="1">Uncharacterized protein</fullName>
    </submittedName>
</protein>
<accession>A0AAD1T5S3</accession>
<dbReference type="AlphaFoldDB" id="A0AAD1T5S3"/>
<feature type="non-terminal residue" evidence="1">
    <location>
        <position position="75"/>
    </location>
</feature>
<proteinExistence type="predicted"/>
<name>A0AAD1T5S3_PELCU</name>